<evidence type="ECO:0000256" key="1">
    <source>
        <dbReference type="ARBA" id="ARBA00023125"/>
    </source>
</evidence>
<comment type="caution">
    <text evidence="3">The sequence shown here is derived from an EMBL/GenBank/DDBJ whole genome shotgun (WGS) entry which is preliminary data.</text>
</comment>
<dbReference type="Proteomes" id="UP001524473">
    <property type="component" value="Unassembled WGS sequence"/>
</dbReference>
<dbReference type="SUPFAM" id="SSF47413">
    <property type="entry name" value="lambda repressor-like DNA-binding domains"/>
    <property type="match status" value="2"/>
</dbReference>
<proteinExistence type="predicted"/>
<gene>
    <name evidence="3" type="ORF">NE695_15120</name>
</gene>
<organism evidence="3 4">
    <name type="scientific">Neglectibacter timonensis</name>
    <dbReference type="NCBI Taxonomy" id="1776382"/>
    <lineage>
        <taxon>Bacteria</taxon>
        <taxon>Bacillati</taxon>
        <taxon>Bacillota</taxon>
        <taxon>Clostridia</taxon>
        <taxon>Eubacteriales</taxon>
        <taxon>Oscillospiraceae</taxon>
        <taxon>Neglectibacter</taxon>
    </lineage>
</organism>
<evidence type="ECO:0000313" key="4">
    <source>
        <dbReference type="Proteomes" id="UP001524473"/>
    </source>
</evidence>
<dbReference type="CDD" id="cd00093">
    <property type="entry name" value="HTH_XRE"/>
    <property type="match status" value="2"/>
</dbReference>
<protein>
    <submittedName>
        <fullName evidence="3">Helix-turn-helix domain-containing protein</fullName>
    </submittedName>
</protein>
<dbReference type="GeneID" id="90530906"/>
<dbReference type="SMART" id="SM00530">
    <property type="entry name" value="HTH_XRE"/>
    <property type="match status" value="2"/>
</dbReference>
<dbReference type="RefSeq" id="WP_066859679.1">
    <property type="nucleotide sequence ID" value="NZ_CABKVV010000006.1"/>
</dbReference>
<feature type="domain" description="HTH cro/C1-type" evidence="2">
    <location>
        <begin position="5"/>
        <end position="58"/>
    </location>
</feature>
<keyword evidence="1" id="KW-0238">DNA-binding</keyword>
<evidence type="ECO:0000313" key="3">
    <source>
        <dbReference type="EMBL" id="MCQ4841244.1"/>
    </source>
</evidence>
<accession>A0ABT1S2R7</accession>
<reference evidence="3 4" key="1">
    <citation type="submission" date="2022-06" db="EMBL/GenBank/DDBJ databases">
        <title>Isolation of gut microbiota from human fecal samples.</title>
        <authorList>
            <person name="Pamer E.G."/>
            <person name="Barat B."/>
            <person name="Waligurski E."/>
            <person name="Medina S."/>
            <person name="Paddock L."/>
            <person name="Mostad J."/>
        </authorList>
    </citation>
    <scope>NUCLEOTIDE SEQUENCE [LARGE SCALE GENOMIC DNA]</scope>
    <source>
        <strain evidence="3 4">DFI.9.73</strain>
    </source>
</reference>
<dbReference type="Pfam" id="PF01381">
    <property type="entry name" value="HTH_3"/>
    <property type="match status" value="2"/>
</dbReference>
<dbReference type="InterPro" id="IPR010982">
    <property type="entry name" value="Lambda_DNA-bd_dom_sf"/>
</dbReference>
<keyword evidence="4" id="KW-1185">Reference proteome</keyword>
<dbReference type="PANTHER" id="PTHR46558">
    <property type="entry name" value="TRACRIPTIONAL REGULATORY PROTEIN-RELATED-RELATED"/>
    <property type="match status" value="1"/>
</dbReference>
<dbReference type="EMBL" id="JANFZH010000042">
    <property type="protein sequence ID" value="MCQ4841244.1"/>
    <property type="molecule type" value="Genomic_DNA"/>
</dbReference>
<dbReference type="PANTHER" id="PTHR46558:SF11">
    <property type="entry name" value="HTH-TYPE TRANSCRIPTIONAL REGULATOR XRE"/>
    <property type="match status" value="1"/>
</dbReference>
<dbReference type="Gene3D" id="1.10.260.40">
    <property type="entry name" value="lambda repressor-like DNA-binding domains"/>
    <property type="match status" value="2"/>
</dbReference>
<dbReference type="PROSITE" id="PS50943">
    <property type="entry name" value="HTH_CROC1"/>
    <property type="match status" value="2"/>
</dbReference>
<evidence type="ECO:0000259" key="2">
    <source>
        <dbReference type="PROSITE" id="PS50943"/>
    </source>
</evidence>
<feature type="domain" description="HTH cro/C1-type" evidence="2">
    <location>
        <begin position="83"/>
        <end position="137"/>
    </location>
</feature>
<name>A0ABT1S2R7_9FIRM</name>
<dbReference type="InterPro" id="IPR001387">
    <property type="entry name" value="Cro/C1-type_HTH"/>
</dbReference>
<sequence>MVKRLRELREQFNLTQKELGAALGISSRRVSAYETDQEPGIDMLIAISNFFGVTVDYLIGNSPDMQKQSDGLSLSLLQFGKRIRDYRIEKGIKQADFAKQLEITPSYLNLVESGTKIPSFDLVVHILNELEMSADAALCDSLISATPIKASFLQSEVADLDGYKRVVALETIKVVVKALKELA</sequence>